<dbReference type="AlphaFoldDB" id="A0A7Z0EKG9"/>
<sequence length="134" mass="14504">MNAIPATDQPYTPIARPVTDPAALVGRWVRLRDDRAEHVGVLVHAAPTARAEEGQEWAWTLRTPFEEVAGTGRPSVEPVAGRAAAPARRARGRLRAVRADLAEFAPAGDTGPTRARDLVEADLDQLEWELAAQP</sequence>
<organism evidence="1 2">
    <name type="scientific">Nocardiopsis aegyptia</name>
    <dbReference type="NCBI Taxonomy" id="220378"/>
    <lineage>
        <taxon>Bacteria</taxon>
        <taxon>Bacillati</taxon>
        <taxon>Actinomycetota</taxon>
        <taxon>Actinomycetes</taxon>
        <taxon>Streptosporangiales</taxon>
        <taxon>Nocardiopsidaceae</taxon>
        <taxon>Nocardiopsis</taxon>
    </lineage>
</organism>
<evidence type="ECO:0000313" key="1">
    <source>
        <dbReference type="EMBL" id="NYJ32905.1"/>
    </source>
</evidence>
<dbReference type="Proteomes" id="UP000572051">
    <property type="component" value="Unassembled WGS sequence"/>
</dbReference>
<gene>
    <name evidence="1" type="ORF">HNR10_000786</name>
</gene>
<dbReference type="RefSeq" id="WP_179820887.1">
    <property type="nucleotide sequence ID" value="NZ_JACCFS010000001.1"/>
</dbReference>
<dbReference type="EMBL" id="JACCFS010000001">
    <property type="protein sequence ID" value="NYJ32905.1"/>
    <property type="molecule type" value="Genomic_DNA"/>
</dbReference>
<keyword evidence="2" id="KW-1185">Reference proteome</keyword>
<evidence type="ECO:0000313" key="2">
    <source>
        <dbReference type="Proteomes" id="UP000572051"/>
    </source>
</evidence>
<protein>
    <submittedName>
        <fullName evidence="1">Uncharacterized protein</fullName>
    </submittedName>
</protein>
<proteinExistence type="predicted"/>
<reference evidence="1 2" key="1">
    <citation type="submission" date="2020-07" db="EMBL/GenBank/DDBJ databases">
        <title>Sequencing the genomes of 1000 actinobacteria strains.</title>
        <authorList>
            <person name="Klenk H.-P."/>
        </authorList>
    </citation>
    <scope>NUCLEOTIDE SEQUENCE [LARGE SCALE GENOMIC DNA]</scope>
    <source>
        <strain evidence="1 2">DSM 44442</strain>
    </source>
</reference>
<accession>A0A7Z0EKG9</accession>
<name>A0A7Z0EKG9_9ACTN</name>
<comment type="caution">
    <text evidence="1">The sequence shown here is derived from an EMBL/GenBank/DDBJ whole genome shotgun (WGS) entry which is preliminary data.</text>
</comment>